<comment type="caution">
    <text evidence="3">The sequence shown here is derived from an EMBL/GenBank/DDBJ whole genome shotgun (WGS) entry which is preliminary data.</text>
</comment>
<dbReference type="OMA" id="EQHWFDT"/>
<dbReference type="EMBL" id="JAANIT010002317">
    <property type="protein sequence ID" value="KAG1536825.1"/>
    <property type="molecule type" value="Genomic_DNA"/>
</dbReference>
<dbReference type="AlphaFoldDB" id="A0A9P6Y1B5"/>
<dbReference type="OrthoDB" id="2377025at2759"/>
<evidence type="ECO:0000313" key="3">
    <source>
        <dbReference type="EMBL" id="KAG1536825.1"/>
    </source>
</evidence>
<organism evidence="3 5">
    <name type="scientific">Rhizopus oryzae</name>
    <name type="common">Mucormycosis agent</name>
    <name type="synonym">Rhizopus arrhizus var. delemar</name>
    <dbReference type="NCBI Taxonomy" id="64495"/>
    <lineage>
        <taxon>Eukaryota</taxon>
        <taxon>Fungi</taxon>
        <taxon>Fungi incertae sedis</taxon>
        <taxon>Mucoromycota</taxon>
        <taxon>Mucoromycotina</taxon>
        <taxon>Mucoromycetes</taxon>
        <taxon>Mucorales</taxon>
        <taxon>Mucorineae</taxon>
        <taxon>Rhizopodaceae</taxon>
        <taxon>Rhizopus</taxon>
    </lineage>
</organism>
<dbReference type="Proteomes" id="UP000716291">
    <property type="component" value="Unassembled WGS sequence"/>
</dbReference>
<evidence type="ECO:0000313" key="4">
    <source>
        <dbReference type="Proteomes" id="UP000716291"/>
    </source>
</evidence>
<evidence type="ECO:0000313" key="5">
    <source>
        <dbReference type="Proteomes" id="UP000717996"/>
    </source>
</evidence>
<sequence length="104" mass="12372">MNSNIELISYAKLAEYDQARIDLPIRKYVLIANFLRRPKEELLEQQWFDSCLSKLDEEDELDNESQPPPLPTKEEQKENNSNVQLHAYYHFNHRNGFLVYTSNL</sequence>
<feature type="region of interest" description="Disordered" evidence="1">
    <location>
        <begin position="58"/>
        <end position="82"/>
    </location>
</feature>
<accession>A0A9P6Y1B5</accession>
<keyword evidence="4" id="KW-1185">Reference proteome</keyword>
<evidence type="ECO:0000256" key="1">
    <source>
        <dbReference type="SAM" id="MobiDB-lite"/>
    </source>
</evidence>
<proteinExistence type="predicted"/>
<reference evidence="3" key="1">
    <citation type="journal article" date="2020" name="Microb. Genom.">
        <title>Genetic diversity of clinical and environmental Mucorales isolates obtained from an investigation of mucormycosis cases among solid organ transplant recipients.</title>
        <authorList>
            <person name="Nguyen M.H."/>
            <person name="Kaul D."/>
            <person name="Muto C."/>
            <person name="Cheng S.J."/>
            <person name="Richter R.A."/>
            <person name="Bruno V.M."/>
            <person name="Liu G."/>
            <person name="Beyhan S."/>
            <person name="Sundermann A.J."/>
            <person name="Mounaud S."/>
            <person name="Pasculle A.W."/>
            <person name="Nierman W.C."/>
            <person name="Driscoll E."/>
            <person name="Cumbie R."/>
            <person name="Clancy C.J."/>
            <person name="Dupont C.L."/>
        </authorList>
    </citation>
    <scope>NUCLEOTIDE SEQUENCE</scope>
    <source>
        <strain evidence="2">GL11</strain>
        <strain evidence="3">GL16</strain>
    </source>
</reference>
<dbReference type="EMBL" id="JAANQT010001888">
    <property type="protein sequence ID" value="KAG1303701.1"/>
    <property type="molecule type" value="Genomic_DNA"/>
</dbReference>
<protein>
    <submittedName>
        <fullName evidence="3">Uncharacterized protein</fullName>
    </submittedName>
</protein>
<dbReference type="Proteomes" id="UP000717996">
    <property type="component" value="Unassembled WGS sequence"/>
</dbReference>
<name>A0A9P6Y1B5_RHIOR</name>
<gene>
    <name evidence="3" type="ORF">G6F51_010739</name>
    <name evidence="2" type="ORF">G6F64_009849</name>
</gene>
<evidence type="ECO:0000313" key="2">
    <source>
        <dbReference type="EMBL" id="KAG1303701.1"/>
    </source>
</evidence>